<dbReference type="InterPro" id="IPR010095">
    <property type="entry name" value="Cas12f1-like_TNB"/>
</dbReference>
<accession>A0A1M6X2L8</accession>
<organism evidence="3 4">
    <name type="scientific">Selenomonas ruminantium</name>
    <dbReference type="NCBI Taxonomy" id="971"/>
    <lineage>
        <taxon>Bacteria</taxon>
        <taxon>Bacillati</taxon>
        <taxon>Bacillota</taxon>
        <taxon>Negativicutes</taxon>
        <taxon>Selenomonadales</taxon>
        <taxon>Selenomonadaceae</taxon>
        <taxon>Selenomonas</taxon>
    </lineage>
</organism>
<protein>
    <submittedName>
        <fullName evidence="3">Putative transposase</fullName>
    </submittedName>
</protein>
<dbReference type="Proteomes" id="UP000184263">
    <property type="component" value="Unassembled WGS sequence"/>
</dbReference>
<dbReference type="AlphaFoldDB" id="A0A1M6X2L8"/>
<dbReference type="EMBL" id="FRBC01000031">
    <property type="protein sequence ID" value="SHL00262.1"/>
    <property type="molecule type" value="Genomic_DNA"/>
</dbReference>
<dbReference type="GO" id="GO:0003677">
    <property type="term" value="F:DNA binding"/>
    <property type="evidence" value="ECO:0007669"/>
    <property type="project" value="UniProtKB-KW"/>
</dbReference>
<evidence type="ECO:0000259" key="2">
    <source>
        <dbReference type="Pfam" id="PF07282"/>
    </source>
</evidence>
<name>A0A1M6X2L8_SELRU</name>
<evidence type="ECO:0000313" key="3">
    <source>
        <dbReference type="EMBL" id="SHL00262.1"/>
    </source>
</evidence>
<keyword evidence="1" id="KW-0238">DNA-binding</keyword>
<feature type="domain" description="Cas12f1-like TNB" evidence="2">
    <location>
        <begin position="1"/>
        <end position="65"/>
    </location>
</feature>
<sequence length="91" mass="10193">IEYKAKERGIAVILTEESYTSGTSFLDEEVPAKENYDKTRRIHRRLFRANDGRLINADVNGAFQIMRKVFPNVSADGIEGVVLRPVVVVAA</sequence>
<reference evidence="3 4" key="1">
    <citation type="submission" date="2016-11" db="EMBL/GenBank/DDBJ databases">
        <authorList>
            <person name="Jaros S."/>
            <person name="Januszkiewicz K."/>
            <person name="Wedrychowicz H."/>
        </authorList>
    </citation>
    <scope>NUCLEOTIDE SEQUENCE [LARGE SCALE GENOMIC DNA]</scope>
    <source>
        <strain evidence="3 4">HD4</strain>
    </source>
</reference>
<dbReference type="Pfam" id="PF07282">
    <property type="entry name" value="Cas12f1-like_TNB"/>
    <property type="match status" value="1"/>
</dbReference>
<feature type="non-terminal residue" evidence="3">
    <location>
        <position position="1"/>
    </location>
</feature>
<dbReference type="OrthoDB" id="442799at2"/>
<dbReference type="RefSeq" id="WP_143188171.1">
    <property type="nucleotide sequence ID" value="NZ_FRBC01000031.1"/>
</dbReference>
<evidence type="ECO:0000313" key="4">
    <source>
        <dbReference type="Proteomes" id="UP000184263"/>
    </source>
</evidence>
<proteinExistence type="predicted"/>
<gene>
    <name evidence="3" type="ORF">SAMN05216582_1311</name>
</gene>
<evidence type="ECO:0000256" key="1">
    <source>
        <dbReference type="ARBA" id="ARBA00023125"/>
    </source>
</evidence>